<dbReference type="EMBL" id="CACVBM020001497">
    <property type="protein sequence ID" value="CAA7052508.1"/>
    <property type="molecule type" value="Genomic_DNA"/>
</dbReference>
<evidence type="ECO:0008006" key="4">
    <source>
        <dbReference type="Google" id="ProtNLM"/>
    </source>
</evidence>
<dbReference type="Proteomes" id="UP000467841">
    <property type="component" value="Unassembled WGS sequence"/>
</dbReference>
<reference evidence="2 3" key="1">
    <citation type="submission" date="2020-01" db="EMBL/GenBank/DDBJ databases">
        <authorList>
            <person name="Mishra B."/>
        </authorList>
    </citation>
    <scope>NUCLEOTIDE SEQUENCE [LARGE SCALE GENOMIC DNA]</scope>
</reference>
<organism evidence="2 3">
    <name type="scientific">Microthlaspi erraticum</name>
    <dbReference type="NCBI Taxonomy" id="1685480"/>
    <lineage>
        <taxon>Eukaryota</taxon>
        <taxon>Viridiplantae</taxon>
        <taxon>Streptophyta</taxon>
        <taxon>Embryophyta</taxon>
        <taxon>Tracheophyta</taxon>
        <taxon>Spermatophyta</taxon>
        <taxon>Magnoliopsida</taxon>
        <taxon>eudicotyledons</taxon>
        <taxon>Gunneridae</taxon>
        <taxon>Pentapetalae</taxon>
        <taxon>rosids</taxon>
        <taxon>malvids</taxon>
        <taxon>Brassicales</taxon>
        <taxon>Brassicaceae</taxon>
        <taxon>Coluteocarpeae</taxon>
        <taxon>Microthlaspi</taxon>
    </lineage>
</organism>
<evidence type="ECO:0000313" key="2">
    <source>
        <dbReference type="EMBL" id="CAA7052508.1"/>
    </source>
</evidence>
<dbReference type="AlphaFoldDB" id="A0A6D2KKW3"/>
<keyword evidence="3" id="KW-1185">Reference proteome</keyword>
<protein>
    <recommendedName>
        <fullName evidence="4">NYN domain-containing protein</fullName>
    </recommendedName>
</protein>
<accession>A0A6D2KKW3</accession>
<name>A0A6D2KKW3_9BRAS</name>
<gene>
    <name evidence="1" type="ORF">MERR_LOCUS31876</name>
    <name evidence="2" type="ORF">MERR_LOCUS39743</name>
</gene>
<sequence length="295" mass="33507">MLVDMLEFARTTPRPDNVNILIASKDIPDQDTELFDVTEALRMRGCRVFFVVPDDSSFPPGDSASFVWRWNVLLDGGSPTVTNTDKVSQGALKAVGRTGVFWDVDDFPFPQLGRGIREIVESTFKKQCNETEVSIRVYGGEHQFTTEFADMHRSTFVKTSDKYSRLNKMLVNIGFWVLDVPKGCPLPRNVVVVAKNIKEKTEYVRYLESLNSVNFSVFVVVPDDVKPEEVNIPCVKKAWYWKDVQVLGKPIPNAEYRTLLARGERNEILFNPDDCGEVADDPGEDDEAFHQCIHY</sequence>
<dbReference type="PANTHER" id="PTHR14379">
    <property type="entry name" value="LIMKAIN B LKAP"/>
    <property type="match status" value="1"/>
</dbReference>
<evidence type="ECO:0000313" key="3">
    <source>
        <dbReference type="Proteomes" id="UP000467841"/>
    </source>
</evidence>
<evidence type="ECO:0000313" key="1">
    <source>
        <dbReference type="EMBL" id="CAA7044641.1"/>
    </source>
</evidence>
<proteinExistence type="predicted"/>
<dbReference type="InterPro" id="IPR024768">
    <property type="entry name" value="Marf1"/>
</dbReference>
<dbReference type="PANTHER" id="PTHR14379:SF7">
    <property type="entry name" value="ENDONUCLEASE OR GLYCOSYL HYDROLASE-RELATED"/>
    <property type="match status" value="1"/>
</dbReference>
<dbReference type="GO" id="GO:0005777">
    <property type="term" value="C:peroxisome"/>
    <property type="evidence" value="ECO:0007669"/>
    <property type="project" value="InterPro"/>
</dbReference>
<dbReference type="EMBL" id="CACVBM020001305">
    <property type="protein sequence ID" value="CAA7044641.1"/>
    <property type="molecule type" value="Genomic_DNA"/>
</dbReference>
<dbReference type="GO" id="GO:0010468">
    <property type="term" value="P:regulation of gene expression"/>
    <property type="evidence" value="ECO:0007669"/>
    <property type="project" value="InterPro"/>
</dbReference>